<organism evidence="1">
    <name type="scientific">Zeugodacus cucurbitae</name>
    <name type="common">Melon fruit fly</name>
    <name type="synonym">Bactrocera cucurbitae</name>
    <dbReference type="NCBI Taxonomy" id="28588"/>
    <lineage>
        <taxon>Eukaryota</taxon>
        <taxon>Metazoa</taxon>
        <taxon>Ecdysozoa</taxon>
        <taxon>Arthropoda</taxon>
        <taxon>Hexapoda</taxon>
        <taxon>Insecta</taxon>
        <taxon>Pterygota</taxon>
        <taxon>Neoptera</taxon>
        <taxon>Endopterygota</taxon>
        <taxon>Diptera</taxon>
        <taxon>Brachycera</taxon>
        <taxon>Muscomorpha</taxon>
        <taxon>Tephritoidea</taxon>
        <taxon>Tephritidae</taxon>
        <taxon>Zeugodacus</taxon>
        <taxon>Zeugodacus</taxon>
    </lineage>
</organism>
<dbReference type="OrthoDB" id="8042008at2759"/>
<dbReference type="AlphaFoldDB" id="A0A0A1WPW1"/>
<gene>
    <name evidence="1" type="primary">F54C8.4</name>
    <name evidence="1" type="ORF">g.58129</name>
</gene>
<reference evidence="1" key="1">
    <citation type="submission" date="2014-11" db="EMBL/GenBank/DDBJ databases">
        <authorList>
            <person name="Geib S."/>
        </authorList>
    </citation>
    <scope>NUCLEOTIDE SEQUENCE</scope>
</reference>
<evidence type="ECO:0000313" key="1">
    <source>
        <dbReference type="EMBL" id="JAD00555.1"/>
    </source>
</evidence>
<dbReference type="EMBL" id="GBXI01013737">
    <property type="protein sequence ID" value="JAD00555.1"/>
    <property type="molecule type" value="Transcribed_RNA"/>
</dbReference>
<dbReference type="GeneID" id="105210637"/>
<proteinExistence type="predicted"/>
<accession>A0A0A1WPW1</accession>
<protein>
    <submittedName>
        <fullName evidence="1">Probable tyrosine-protein phosphatase F54C8.4</fullName>
    </submittedName>
</protein>
<sequence>MNTYIEQAMEKITDLQQQTHFCINNYDYYHKNNESEICRQKEKQLRVSGMYLKEFLNTLEAFQNTIQDITSQCDEVDAILEKCNSQKGKKDVEETDSNKENV</sequence>
<name>A0A0A1WPW1_ZEUCU</name>
<reference evidence="1" key="2">
    <citation type="journal article" date="2015" name="Gigascience">
        <title>Reconstructing a comprehensive transcriptome assembly of a white-pupal translocated strain of the pest fruit fly Bactrocera cucurbitae.</title>
        <authorList>
            <person name="Sim S.B."/>
            <person name="Calla B."/>
            <person name="Hall B."/>
            <person name="DeRego T."/>
            <person name="Geib S.M."/>
        </authorList>
    </citation>
    <scope>NUCLEOTIDE SEQUENCE</scope>
</reference>